<protein>
    <submittedName>
        <fullName evidence="1">Uncharacterized protein</fullName>
    </submittedName>
</protein>
<gene>
    <name evidence="1" type="ORF">PANO66_00674</name>
</gene>
<evidence type="ECO:0000313" key="2">
    <source>
        <dbReference type="Proteomes" id="UP001153761"/>
    </source>
</evidence>
<dbReference type="Proteomes" id="UP001153761">
    <property type="component" value="Chromosome"/>
</dbReference>
<evidence type="ECO:0000313" key="1">
    <source>
        <dbReference type="EMBL" id="CAD5920747.1"/>
    </source>
</evidence>
<dbReference type="EMBL" id="LR882963">
    <property type="protein sequence ID" value="CAD5920747.1"/>
    <property type="molecule type" value="Genomic_DNA"/>
</dbReference>
<proteinExistence type="predicted"/>
<name>A0AAD1V4K7_PLAAG</name>
<organism evidence="1 2">
    <name type="scientific">Planktothrix agardhii</name>
    <name type="common">Oscillatoria agardhii</name>
    <dbReference type="NCBI Taxonomy" id="1160"/>
    <lineage>
        <taxon>Bacteria</taxon>
        <taxon>Bacillati</taxon>
        <taxon>Cyanobacteriota</taxon>
        <taxon>Cyanophyceae</taxon>
        <taxon>Oscillatoriophycideae</taxon>
        <taxon>Oscillatoriales</taxon>
        <taxon>Microcoleaceae</taxon>
        <taxon>Planktothrix</taxon>
    </lineage>
</organism>
<dbReference type="AlphaFoldDB" id="A0AAD1V4K7"/>
<accession>A0AAD1V4K7</accession>
<sequence>MVIQKRIPLLEQILEQWKGTIGSQYQPYKNHVYRMVG</sequence>
<reference evidence="1" key="1">
    <citation type="submission" date="2020-09" db="EMBL/GenBank/DDBJ databases">
        <authorList>
            <person name="Blom J."/>
        </authorList>
    </citation>
    <scope>NUCLEOTIDE SEQUENCE</scope>
    <source>
        <strain evidence="1">No.66</strain>
    </source>
</reference>